<evidence type="ECO:0000313" key="3">
    <source>
        <dbReference type="Proteomes" id="UP000827986"/>
    </source>
</evidence>
<keyword evidence="3" id="KW-1185">Reference proteome</keyword>
<protein>
    <submittedName>
        <fullName evidence="2">Uncharacterized protein</fullName>
    </submittedName>
</protein>
<comment type="caution">
    <text evidence="2">The sequence shown here is derived from an EMBL/GenBank/DDBJ whole genome shotgun (WGS) entry which is preliminary data.</text>
</comment>
<proteinExistence type="predicted"/>
<dbReference type="Proteomes" id="UP000827986">
    <property type="component" value="Unassembled WGS sequence"/>
</dbReference>
<dbReference type="EMBL" id="JAHDVG010000479">
    <property type="protein sequence ID" value="KAH1174908.1"/>
    <property type="molecule type" value="Genomic_DNA"/>
</dbReference>
<sequence>MGFYSPQFCHLFRQVRKRLSAKQSPSRNDKSFKPSSPLPAKPSGHEGQGHRPFRRWHLPAGQYQTHVLFRGPELLEVLPLGSNGRPVKSPFALSAGTKEVALWVWLNSKRGNSMLLSVPYLGVVFSIQHTTMGHAWGRAPLTCYFTLEVAEHHLALPKLCFMPC</sequence>
<accession>A0A9D3X8P2</accession>
<name>A0A9D3X8P2_9SAUR</name>
<evidence type="ECO:0000313" key="2">
    <source>
        <dbReference type="EMBL" id="KAH1174908.1"/>
    </source>
</evidence>
<organism evidence="2 3">
    <name type="scientific">Mauremys mutica</name>
    <name type="common">yellowpond turtle</name>
    <dbReference type="NCBI Taxonomy" id="74926"/>
    <lineage>
        <taxon>Eukaryota</taxon>
        <taxon>Metazoa</taxon>
        <taxon>Chordata</taxon>
        <taxon>Craniata</taxon>
        <taxon>Vertebrata</taxon>
        <taxon>Euteleostomi</taxon>
        <taxon>Archelosauria</taxon>
        <taxon>Testudinata</taxon>
        <taxon>Testudines</taxon>
        <taxon>Cryptodira</taxon>
        <taxon>Durocryptodira</taxon>
        <taxon>Testudinoidea</taxon>
        <taxon>Geoemydidae</taxon>
        <taxon>Geoemydinae</taxon>
        <taxon>Mauremys</taxon>
    </lineage>
</organism>
<gene>
    <name evidence="2" type="ORF">KIL84_008899</name>
</gene>
<evidence type="ECO:0000256" key="1">
    <source>
        <dbReference type="SAM" id="MobiDB-lite"/>
    </source>
</evidence>
<feature type="region of interest" description="Disordered" evidence="1">
    <location>
        <begin position="19"/>
        <end position="51"/>
    </location>
</feature>
<dbReference type="AlphaFoldDB" id="A0A9D3X8P2"/>
<reference evidence="2" key="1">
    <citation type="submission" date="2021-09" db="EMBL/GenBank/DDBJ databases">
        <title>The genome of Mauremys mutica provides insights into the evolution of semi-aquatic lifestyle.</title>
        <authorList>
            <person name="Gong S."/>
            <person name="Gao Y."/>
        </authorList>
    </citation>
    <scope>NUCLEOTIDE SEQUENCE</scope>
    <source>
        <strain evidence="2">MM-2020</strain>
        <tissue evidence="2">Muscle</tissue>
    </source>
</reference>